<evidence type="ECO:0000256" key="1">
    <source>
        <dbReference type="SAM" id="MobiDB-lite"/>
    </source>
</evidence>
<accession>A0A4Z2I6P1</accession>
<proteinExistence type="predicted"/>
<feature type="region of interest" description="Disordered" evidence="1">
    <location>
        <begin position="1"/>
        <end position="42"/>
    </location>
</feature>
<organism evidence="2 3">
    <name type="scientific">Liparis tanakae</name>
    <name type="common">Tanaka's snailfish</name>
    <dbReference type="NCBI Taxonomy" id="230148"/>
    <lineage>
        <taxon>Eukaryota</taxon>
        <taxon>Metazoa</taxon>
        <taxon>Chordata</taxon>
        <taxon>Craniata</taxon>
        <taxon>Vertebrata</taxon>
        <taxon>Euteleostomi</taxon>
        <taxon>Actinopterygii</taxon>
        <taxon>Neopterygii</taxon>
        <taxon>Teleostei</taxon>
        <taxon>Neoteleostei</taxon>
        <taxon>Acanthomorphata</taxon>
        <taxon>Eupercaria</taxon>
        <taxon>Perciformes</taxon>
        <taxon>Cottioidei</taxon>
        <taxon>Cottales</taxon>
        <taxon>Liparidae</taxon>
        <taxon>Liparis</taxon>
    </lineage>
</organism>
<dbReference type="Proteomes" id="UP000314294">
    <property type="component" value="Unassembled WGS sequence"/>
</dbReference>
<protein>
    <submittedName>
        <fullName evidence="2">Uncharacterized protein</fullName>
    </submittedName>
</protein>
<sequence>MAATIRQRPWSCNAWRSQSGAGSTGEMGGVDKDAKMGKQKRRSCHCLSHHIVIKDHGIAGEYRKPSESHLRRPGCSAEVGAQAPPLSAAHTKAQTNKQSDRLPSTQTYRPWSGSVFYFALHNTYN</sequence>
<evidence type="ECO:0000313" key="2">
    <source>
        <dbReference type="EMBL" id="TNN72984.1"/>
    </source>
</evidence>
<evidence type="ECO:0000313" key="3">
    <source>
        <dbReference type="Proteomes" id="UP000314294"/>
    </source>
</evidence>
<gene>
    <name evidence="2" type="ORF">EYF80_016774</name>
</gene>
<dbReference type="EMBL" id="SRLO01000130">
    <property type="protein sequence ID" value="TNN72984.1"/>
    <property type="molecule type" value="Genomic_DNA"/>
</dbReference>
<feature type="region of interest" description="Disordered" evidence="1">
    <location>
        <begin position="58"/>
        <end position="105"/>
    </location>
</feature>
<name>A0A4Z2I6P1_9TELE</name>
<dbReference type="AlphaFoldDB" id="A0A4Z2I6P1"/>
<reference evidence="2 3" key="1">
    <citation type="submission" date="2019-03" db="EMBL/GenBank/DDBJ databases">
        <title>First draft genome of Liparis tanakae, snailfish: a comprehensive survey of snailfish specific genes.</title>
        <authorList>
            <person name="Kim W."/>
            <person name="Song I."/>
            <person name="Jeong J.-H."/>
            <person name="Kim D."/>
            <person name="Kim S."/>
            <person name="Ryu S."/>
            <person name="Song J.Y."/>
            <person name="Lee S.K."/>
        </authorList>
    </citation>
    <scope>NUCLEOTIDE SEQUENCE [LARGE SCALE GENOMIC DNA]</scope>
    <source>
        <tissue evidence="2">Muscle</tissue>
    </source>
</reference>
<keyword evidence="3" id="KW-1185">Reference proteome</keyword>
<feature type="compositionally biased region" description="Polar residues" evidence="1">
    <location>
        <begin position="92"/>
        <end position="105"/>
    </location>
</feature>
<feature type="compositionally biased region" description="Basic and acidic residues" evidence="1">
    <location>
        <begin position="58"/>
        <end position="70"/>
    </location>
</feature>
<comment type="caution">
    <text evidence="2">The sequence shown here is derived from an EMBL/GenBank/DDBJ whole genome shotgun (WGS) entry which is preliminary data.</text>
</comment>